<dbReference type="CDD" id="cd01131">
    <property type="entry name" value="PilT"/>
    <property type="match status" value="1"/>
</dbReference>
<dbReference type="SUPFAM" id="SSF52540">
    <property type="entry name" value="P-loop containing nucleoside triphosphate hydrolases"/>
    <property type="match status" value="1"/>
</dbReference>
<dbReference type="GO" id="GO:0005524">
    <property type="term" value="F:ATP binding"/>
    <property type="evidence" value="ECO:0007669"/>
    <property type="project" value="InterPro"/>
</dbReference>
<evidence type="ECO:0000313" key="4">
    <source>
        <dbReference type="Proteomes" id="UP000190837"/>
    </source>
</evidence>
<dbReference type="NCBIfam" id="TIGR01420">
    <property type="entry name" value="pilT_fam"/>
    <property type="match status" value="1"/>
</dbReference>
<accession>A0A1C3H6V7</accession>
<dbReference type="InterPro" id="IPR050921">
    <property type="entry name" value="T4SS_GSP_E_ATPase"/>
</dbReference>
<dbReference type="GO" id="GO:0016887">
    <property type="term" value="F:ATP hydrolysis activity"/>
    <property type="evidence" value="ECO:0007669"/>
    <property type="project" value="InterPro"/>
</dbReference>
<dbReference type="AlphaFoldDB" id="A0A1C3H6V7"/>
<dbReference type="Gene3D" id="3.30.450.90">
    <property type="match status" value="1"/>
</dbReference>
<feature type="domain" description="Bacterial type II secretion system protein E" evidence="2">
    <location>
        <begin position="227"/>
        <end position="241"/>
    </location>
</feature>
<protein>
    <submittedName>
        <fullName evidence="3">Twitching motility protein PilT</fullName>
    </submittedName>
</protein>
<reference evidence="4" key="1">
    <citation type="submission" date="2016-04" db="EMBL/GenBank/DDBJ databases">
        <authorList>
            <person name="Tagini F."/>
        </authorList>
    </citation>
    <scope>NUCLEOTIDE SEQUENCE [LARGE SCALE GENOMIC DNA]</scope>
    <source>
        <strain evidence="4">CHUV0807</strain>
    </source>
</reference>
<dbReference type="InterPro" id="IPR001482">
    <property type="entry name" value="T2SS/T4SS_dom"/>
</dbReference>
<evidence type="ECO:0000259" key="2">
    <source>
        <dbReference type="PROSITE" id="PS00662"/>
    </source>
</evidence>
<dbReference type="InterPro" id="IPR027417">
    <property type="entry name" value="P-loop_NTPase"/>
</dbReference>
<gene>
    <name evidence="3" type="ORF">CHUV0807_2323</name>
</gene>
<evidence type="ECO:0000256" key="1">
    <source>
        <dbReference type="ARBA" id="ARBA00006611"/>
    </source>
</evidence>
<proteinExistence type="inferred from homology"/>
<dbReference type="EMBL" id="FKLO01000079">
    <property type="protein sequence ID" value="SAM71437.1"/>
    <property type="molecule type" value="Genomic_DNA"/>
</dbReference>
<dbReference type="PROSITE" id="PS00662">
    <property type="entry name" value="T2SP_E"/>
    <property type="match status" value="1"/>
</dbReference>
<evidence type="ECO:0000313" key="3">
    <source>
        <dbReference type="EMBL" id="SAM71437.1"/>
    </source>
</evidence>
<dbReference type="PANTHER" id="PTHR30486">
    <property type="entry name" value="TWITCHING MOTILITY PROTEIN PILT"/>
    <property type="match status" value="1"/>
</dbReference>
<dbReference type="PANTHER" id="PTHR30486:SF12">
    <property type="entry name" value="TYPE IV PILUS ATPASE PILU"/>
    <property type="match status" value="1"/>
</dbReference>
<sequence>MEHATLDTTIDLTPISRDEIAQKKTSIPREDLRPMFDKLVAHAAEKKASDIFINSENYISIKTDGQLHYTKKYMEEGDVYNLIEVISRPEAFREFLRTHELNMMVEVPDVTYLRVNVYLQKNVPGLVLRLIPAMIPKLDDLELPVPDILKKISMVKRGLVIVIGATGNGKSTTLASMIDHRNENSSNHIITVEDPIEFVHKPKKSVVIQREVGIDTASYGTALKNSLRQAPDVILIGEIRDVDTMQYAMHFAETGHLCLATLHATNSVQALERIYNFFPREQRHQIQPELAENLHCLITQRLLPRSDRPGRIVAMEMMMNTPYISHLISEGDLGSIPEAMERGNPAEGVFTFDHSIFELYESGVISFQDAINYVESENNFRIRIRAQSNRRLPPEMQSRGEIFSVKSDDALSRELMRKDREERERLRKEGKL</sequence>
<name>A0A1C3H6V7_9GAMM</name>
<dbReference type="Proteomes" id="UP000190837">
    <property type="component" value="Unassembled WGS sequence"/>
</dbReference>
<dbReference type="Gene3D" id="3.40.50.300">
    <property type="entry name" value="P-loop containing nucleotide triphosphate hydrolases"/>
    <property type="match status" value="1"/>
</dbReference>
<dbReference type="RefSeq" id="WP_079542041.1">
    <property type="nucleotide sequence ID" value="NZ_FKLO01000079.1"/>
</dbReference>
<dbReference type="InterPro" id="IPR006321">
    <property type="entry name" value="PilT/PilU"/>
</dbReference>
<dbReference type="Pfam" id="PF00437">
    <property type="entry name" value="T2SSE"/>
    <property type="match status" value="1"/>
</dbReference>
<comment type="similarity">
    <text evidence="1">Belongs to the GSP E family.</text>
</comment>
<organism evidence="3 4">
    <name type="scientific">Cardiobacterium hominis</name>
    <dbReference type="NCBI Taxonomy" id="2718"/>
    <lineage>
        <taxon>Bacteria</taxon>
        <taxon>Pseudomonadati</taxon>
        <taxon>Pseudomonadota</taxon>
        <taxon>Gammaproteobacteria</taxon>
        <taxon>Cardiobacteriales</taxon>
        <taxon>Cardiobacteriaceae</taxon>
        <taxon>Cardiobacterium</taxon>
    </lineage>
</organism>